<name>A0A084VDL9_ANOSI</name>
<evidence type="ECO:0000313" key="2">
    <source>
        <dbReference type="EnsemblMetazoa" id="ASIC003092-PA"/>
    </source>
</evidence>
<gene>
    <name evidence="1" type="ORF">ZHAS_00003092</name>
</gene>
<dbReference type="EnsemblMetazoa" id="ASIC003092-RA">
    <property type="protein sequence ID" value="ASIC003092-PA"/>
    <property type="gene ID" value="ASIC003092"/>
</dbReference>
<organism evidence="1">
    <name type="scientific">Anopheles sinensis</name>
    <name type="common">Mosquito</name>
    <dbReference type="NCBI Taxonomy" id="74873"/>
    <lineage>
        <taxon>Eukaryota</taxon>
        <taxon>Metazoa</taxon>
        <taxon>Ecdysozoa</taxon>
        <taxon>Arthropoda</taxon>
        <taxon>Hexapoda</taxon>
        <taxon>Insecta</taxon>
        <taxon>Pterygota</taxon>
        <taxon>Neoptera</taxon>
        <taxon>Endopterygota</taxon>
        <taxon>Diptera</taxon>
        <taxon>Nematocera</taxon>
        <taxon>Culicoidea</taxon>
        <taxon>Culicidae</taxon>
        <taxon>Anophelinae</taxon>
        <taxon>Anopheles</taxon>
    </lineage>
</organism>
<dbReference type="EMBL" id="KE524705">
    <property type="protein sequence ID" value="KFB36063.1"/>
    <property type="molecule type" value="Genomic_DNA"/>
</dbReference>
<protein>
    <submittedName>
        <fullName evidence="1 2">Monocarboxylate transporter 12</fullName>
    </submittedName>
</protein>
<dbReference type="Proteomes" id="UP000030765">
    <property type="component" value="Unassembled WGS sequence"/>
</dbReference>
<proteinExistence type="predicted"/>
<reference evidence="1 3" key="1">
    <citation type="journal article" date="2014" name="BMC Genomics">
        <title>Genome sequence of Anopheles sinensis provides insight into genetics basis of mosquito competence for malaria parasites.</title>
        <authorList>
            <person name="Zhou D."/>
            <person name="Zhang D."/>
            <person name="Ding G."/>
            <person name="Shi L."/>
            <person name="Hou Q."/>
            <person name="Ye Y."/>
            <person name="Xu Y."/>
            <person name="Zhou H."/>
            <person name="Xiong C."/>
            <person name="Li S."/>
            <person name="Yu J."/>
            <person name="Hong S."/>
            <person name="Yu X."/>
            <person name="Zou P."/>
            <person name="Chen C."/>
            <person name="Chang X."/>
            <person name="Wang W."/>
            <person name="Lv Y."/>
            <person name="Sun Y."/>
            <person name="Ma L."/>
            <person name="Shen B."/>
            <person name="Zhu C."/>
        </authorList>
    </citation>
    <scope>NUCLEOTIDE SEQUENCE [LARGE SCALE GENOMIC DNA]</scope>
</reference>
<sequence>MWGAFVDARVFPTNINNSIVVTLNHLSDGFGIPSSGPFARGMEAGGRVRSPGGWWVQQVTINASASNIIIITAVRQIIPIHIRYKNRQL</sequence>
<reference evidence="2" key="2">
    <citation type="submission" date="2020-05" db="UniProtKB">
        <authorList>
            <consortium name="EnsemblMetazoa"/>
        </authorList>
    </citation>
    <scope>IDENTIFICATION</scope>
</reference>
<evidence type="ECO:0000313" key="1">
    <source>
        <dbReference type="EMBL" id="KFB36063.1"/>
    </source>
</evidence>
<evidence type="ECO:0000313" key="3">
    <source>
        <dbReference type="Proteomes" id="UP000030765"/>
    </source>
</evidence>
<accession>A0A084VDL9</accession>
<dbReference type="AlphaFoldDB" id="A0A084VDL9"/>
<keyword evidence="3" id="KW-1185">Reference proteome</keyword>
<dbReference type="VEuPathDB" id="VectorBase:ASIC003092"/>
<dbReference type="EMBL" id="ATLV01011630">
    <property type="status" value="NOT_ANNOTATED_CDS"/>
    <property type="molecule type" value="Genomic_DNA"/>
</dbReference>